<reference evidence="1 2" key="1">
    <citation type="submission" date="2019-03" db="EMBL/GenBank/DDBJ databases">
        <title>First draft genome of Liparis tanakae, snailfish: a comprehensive survey of snailfish specific genes.</title>
        <authorList>
            <person name="Kim W."/>
            <person name="Song I."/>
            <person name="Jeong J.-H."/>
            <person name="Kim D."/>
            <person name="Kim S."/>
            <person name="Ryu S."/>
            <person name="Song J.Y."/>
            <person name="Lee S.K."/>
        </authorList>
    </citation>
    <scope>NUCLEOTIDE SEQUENCE [LARGE SCALE GENOMIC DNA]</scope>
    <source>
        <tissue evidence="1">Muscle</tissue>
    </source>
</reference>
<sequence>MLDVSFGDQRNNLSVNCNNPTPDCNVVITAPRCFNHFLLSFGVGASLSEKVSVGDRRLLEPHWSGLATENPGNNNNNNIRAQLKDIVDEFLNHLNQRLIVKNITQAVDPLNKEPGFCGFNNIRRQSGPSERTERGKWLETDCREM</sequence>
<name>A0A4Z2FXN8_9TELE</name>
<gene>
    <name evidence="1" type="ORF">EYF80_043722</name>
</gene>
<keyword evidence="2" id="KW-1185">Reference proteome</keyword>
<dbReference type="AlphaFoldDB" id="A0A4Z2FXN8"/>
<comment type="caution">
    <text evidence="1">The sequence shown here is derived from an EMBL/GenBank/DDBJ whole genome shotgun (WGS) entry which is preliminary data.</text>
</comment>
<organism evidence="1 2">
    <name type="scientific">Liparis tanakae</name>
    <name type="common">Tanaka's snailfish</name>
    <dbReference type="NCBI Taxonomy" id="230148"/>
    <lineage>
        <taxon>Eukaryota</taxon>
        <taxon>Metazoa</taxon>
        <taxon>Chordata</taxon>
        <taxon>Craniata</taxon>
        <taxon>Vertebrata</taxon>
        <taxon>Euteleostomi</taxon>
        <taxon>Actinopterygii</taxon>
        <taxon>Neopterygii</taxon>
        <taxon>Teleostei</taxon>
        <taxon>Neoteleostei</taxon>
        <taxon>Acanthomorphata</taxon>
        <taxon>Eupercaria</taxon>
        <taxon>Perciformes</taxon>
        <taxon>Cottioidei</taxon>
        <taxon>Cottales</taxon>
        <taxon>Liparidae</taxon>
        <taxon>Liparis</taxon>
    </lineage>
</organism>
<protein>
    <submittedName>
        <fullName evidence="1">Uncharacterized protein</fullName>
    </submittedName>
</protein>
<proteinExistence type="predicted"/>
<accession>A0A4Z2FXN8</accession>
<dbReference type="Proteomes" id="UP000314294">
    <property type="component" value="Unassembled WGS sequence"/>
</dbReference>
<dbReference type="EMBL" id="SRLO01000810">
    <property type="protein sequence ID" value="TNN46068.1"/>
    <property type="molecule type" value="Genomic_DNA"/>
</dbReference>
<evidence type="ECO:0000313" key="1">
    <source>
        <dbReference type="EMBL" id="TNN46068.1"/>
    </source>
</evidence>
<evidence type="ECO:0000313" key="2">
    <source>
        <dbReference type="Proteomes" id="UP000314294"/>
    </source>
</evidence>